<reference evidence="2 3" key="1">
    <citation type="submission" date="2024-11" db="EMBL/GenBank/DDBJ databases">
        <title>Chromosome-level genome assembly of the freshwater bivalve Anodonta woodiana.</title>
        <authorList>
            <person name="Chen X."/>
        </authorList>
    </citation>
    <scope>NUCLEOTIDE SEQUENCE [LARGE SCALE GENOMIC DNA]</scope>
    <source>
        <strain evidence="2">MN2024</strain>
        <tissue evidence="2">Gills</tissue>
    </source>
</reference>
<gene>
    <name evidence="2" type="ORF">ACJMK2_015703</name>
</gene>
<keyword evidence="1" id="KW-1015">Disulfide bond</keyword>
<comment type="caution">
    <text evidence="2">The sequence shown here is derived from an EMBL/GenBank/DDBJ whole genome shotgun (WGS) entry which is preliminary data.</text>
</comment>
<dbReference type="SUPFAM" id="SSF82895">
    <property type="entry name" value="TSP-1 type 1 repeat"/>
    <property type="match status" value="1"/>
</dbReference>
<dbReference type="PROSITE" id="PS50092">
    <property type="entry name" value="TSP1"/>
    <property type="match status" value="1"/>
</dbReference>
<dbReference type="EMBL" id="JBJQND010000015">
    <property type="protein sequence ID" value="KAL3852014.1"/>
    <property type="molecule type" value="Genomic_DNA"/>
</dbReference>
<dbReference type="InterPro" id="IPR000884">
    <property type="entry name" value="TSP1_rpt"/>
</dbReference>
<proteinExistence type="predicted"/>
<dbReference type="Gene3D" id="2.20.100.10">
    <property type="entry name" value="Thrombospondin type-1 (TSP1) repeat"/>
    <property type="match status" value="1"/>
</dbReference>
<keyword evidence="3" id="KW-1185">Reference proteome</keyword>
<dbReference type="InterPro" id="IPR036383">
    <property type="entry name" value="TSP1_rpt_sf"/>
</dbReference>
<name>A0ABD3UR84_SINWO</name>
<evidence type="ECO:0000313" key="2">
    <source>
        <dbReference type="EMBL" id="KAL3852014.1"/>
    </source>
</evidence>
<dbReference type="AlphaFoldDB" id="A0ABD3UR84"/>
<organism evidence="2 3">
    <name type="scientific">Sinanodonta woodiana</name>
    <name type="common">Chinese pond mussel</name>
    <name type="synonym">Anodonta woodiana</name>
    <dbReference type="NCBI Taxonomy" id="1069815"/>
    <lineage>
        <taxon>Eukaryota</taxon>
        <taxon>Metazoa</taxon>
        <taxon>Spiralia</taxon>
        <taxon>Lophotrochozoa</taxon>
        <taxon>Mollusca</taxon>
        <taxon>Bivalvia</taxon>
        <taxon>Autobranchia</taxon>
        <taxon>Heteroconchia</taxon>
        <taxon>Palaeoheterodonta</taxon>
        <taxon>Unionida</taxon>
        <taxon>Unionoidea</taxon>
        <taxon>Unionidae</taxon>
        <taxon>Unioninae</taxon>
        <taxon>Sinanodonta</taxon>
    </lineage>
</organism>
<feature type="non-terminal residue" evidence="2">
    <location>
        <position position="49"/>
    </location>
</feature>
<dbReference type="Proteomes" id="UP001634394">
    <property type="component" value="Unassembled WGS sequence"/>
</dbReference>
<evidence type="ECO:0000313" key="3">
    <source>
        <dbReference type="Proteomes" id="UP001634394"/>
    </source>
</evidence>
<protein>
    <submittedName>
        <fullName evidence="2">Uncharacterized protein</fullName>
    </submittedName>
</protein>
<evidence type="ECO:0000256" key="1">
    <source>
        <dbReference type="ARBA" id="ARBA00023157"/>
    </source>
</evidence>
<dbReference type="Pfam" id="PF00090">
    <property type="entry name" value="TSP_1"/>
    <property type="match status" value="1"/>
</dbReference>
<dbReference type="FunFam" id="2.20.100.10:FF:000001">
    <property type="entry name" value="semaphorin-5A isoform X1"/>
    <property type="match status" value="1"/>
</dbReference>
<accession>A0ABD3UR84</accession>
<sequence length="49" mass="5375">WNEWSPWSACSHSCGGGFQIRDRMCNGGVNSDCDGLSYDSRECTVIPCS</sequence>
<feature type="non-terminal residue" evidence="2">
    <location>
        <position position="1"/>
    </location>
</feature>
<dbReference type="SMART" id="SM00209">
    <property type="entry name" value="TSP1"/>
    <property type="match status" value="1"/>
</dbReference>